<protein>
    <recommendedName>
        <fullName evidence="4">C2H2-type domain-containing protein</fullName>
    </recommendedName>
</protein>
<dbReference type="AlphaFoldDB" id="S8DME4"/>
<feature type="region of interest" description="Disordered" evidence="1">
    <location>
        <begin position="52"/>
        <end position="115"/>
    </location>
</feature>
<evidence type="ECO:0008006" key="4">
    <source>
        <dbReference type="Google" id="ProtNLM"/>
    </source>
</evidence>
<evidence type="ECO:0000313" key="2">
    <source>
        <dbReference type="EMBL" id="EPS92498.1"/>
    </source>
</evidence>
<gene>
    <name evidence="2" type="ORF">FOMPIDRAFT_94207</name>
</gene>
<sequence>MFKKRRTLEDMLAQSCDACGEWFETMQGLMAHQSMSTKCSWYKKGKLRAVFDPSPEQQAKSSSEFTRAQRSQEARATVVNSSEASGSSGGRDSEFPLELAIDEGDEHNEEDQEEEDFDVNLAFMQVPGPSVSTSVGQPQAGPSRQKRRRTAILLDDDEDMRVEDIDEMAGEVIGS</sequence>
<accession>S8DME4</accession>
<dbReference type="OrthoDB" id="10479596at2759"/>
<dbReference type="Proteomes" id="UP000015241">
    <property type="component" value="Unassembled WGS sequence"/>
</dbReference>
<keyword evidence="3" id="KW-1185">Reference proteome</keyword>
<evidence type="ECO:0000313" key="3">
    <source>
        <dbReference type="Proteomes" id="UP000015241"/>
    </source>
</evidence>
<feature type="non-terminal residue" evidence="2">
    <location>
        <position position="175"/>
    </location>
</feature>
<name>S8DME4_FOMSC</name>
<organism evidence="2 3">
    <name type="scientific">Fomitopsis schrenkii</name>
    <name type="common">Brown rot fungus</name>
    <dbReference type="NCBI Taxonomy" id="2126942"/>
    <lineage>
        <taxon>Eukaryota</taxon>
        <taxon>Fungi</taxon>
        <taxon>Dikarya</taxon>
        <taxon>Basidiomycota</taxon>
        <taxon>Agaricomycotina</taxon>
        <taxon>Agaricomycetes</taxon>
        <taxon>Polyporales</taxon>
        <taxon>Fomitopsis</taxon>
    </lineage>
</organism>
<dbReference type="EMBL" id="KE504532">
    <property type="protein sequence ID" value="EPS92498.1"/>
    <property type="molecule type" value="Genomic_DNA"/>
</dbReference>
<feature type="compositionally biased region" description="Polar residues" evidence="1">
    <location>
        <begin position="55"/>
        <end position="71"/>
    </location>
</feature>
<feature type="compositionally biased region" description="Acidic residues" evidence="1">
    <location>
        <begin position="100"/>
        <end position="115"/>
    </location>
</feature>
<feature type="compositionally biased region" description="Polar residues" evidence="1">
    <location>
        <begin position="130"/>
        <end position="142"/>
    </location>
</feature>
<dbReference type="InParanoid" id="S8DME4"/>
<dbReference type="HOGENOM" id="CLU_1532585_0_0_1"/>
<feature type="region of interest" description="Disordered" evidence="1">
    <location>
        <begin position="127"/>
        <end position="150"/>
    </location>
</feature>
<proteinExistence type="predicted"/>
<reference evidence="2 3" key="1">
    <citation type="journal article" date="2012" name="Science">
        <title>The Paleozoic origin of enzymatic lignin decomposition reconstructed from 31 fungal genomes.</title>
        <authorList>
            <person name="Floudas D."/>
            <person name="Binder M."/>
            <person name="Riley R."/>
            <person name="Barry K."/>
            <person name="Blanchette R.A."/>
            <person name="Henrissat B."/>
            <person name="Martinez A.T."/>
            <person name="Otillar R."/>
            <person name="Spatafora J.W."/>
            <person name="Yadav J.S."/>
            <person name="Aerts A."/>
            <person name="Benoit I."/>
            <person name="Boyd A."/>
            <person name="Carlson A."/>
            <person name="Copeland A."/>
            <person name="Coutinho P.M."/>
            <person name="de Vries R.P."/>
            <person name="Ferreira P."/>
            <person name="Findley K."/>
            <person name="Foster B."/>
            <person name="Gaskell J."/>
            <person name="Glotzer D."/>
            <person name="Gorecki P."/>
            <person name="Heitman J."/>
            <person name="Hesse C."/>
            <person name="Hori C."/>
            <person name="Igarashi K."/>
            <person name="Jurgens J.A."/>
            <person name="Kallen N."/>
            <person name="Kersten P."/>
            <person name="Kohler A."/>
            <person name="Kuees U."/>
            <person name="Kumar T.K.A."/>
            <person name="Kuo A."/>
            <person name="LaButti K."/>
            <person name="Larrondo L.F."/>
            <person name="Lindquist E."/>
            <person name="Ling A."/>
            <person name="Lombard V."/>
            <person name="Lucas S."/>
            <person name="Lundell T."/>
            <person name="Martin R."/>
            <person name="McLaughlin D.J."/>
            <person name="Morgenstern I."/>
            <person name="Morin E."/>
            <person name="Murat C."/>
            <person name="Nagy L.G."/>
            <person name="Nolan M."/>
            <person name="Ohm R.A."/>
            <person name="Patyshakuliyeva A."/>
            <person name="Rokas A."/>
            <person name="Ruiz-Duenas F.J."/>
            <person name="Sabat G."/>
            <person name="Salamov A."/>
            <person name="Samejima M."/>
            <person name="Schmutz J."/>
            <person name="Slot J.C."/>
            <person name="St John F."/>
            <person name="Stenlid J."/>
            <person name="Sun H."/>
            <person name="Sun S."/>
            <person name="Syed K."/>
            <person name="Tsang A."/>
            <person name="Wiebenga A."/>
            <person name="Young D."/>
            <person name="Pisabarro A."/>
            <person name="Eastwood D.C."/>
            <person name="Martin F."/>
            <person name="Cullen D."/>
            <person name="Grigoriev I.V."/>
            <person name="Hibbett D.S."/>
        </authorList>
    </citation>
    <scope>NUCLEOTIDE SEQUENCE</scope>
    <source>
        <strain evidence="3">FP-58527</strain>
    </source>
</reference>
<evidence type="ECO:0000256" key="1">
    <source>
        <dbReference type="SAM" id="MobiDB-lite"/>
    </source>
</evidence>